<dbReference type="RefSeq" id="XP_001796077.1">
    <property type="nucleotide sequence ID" value="XM_001796025.1"/>
</dbReference>
<reference evidence="3" key="1">
    <citation type="journal article" date="2007" name="Plant Cell">
        <title>Dothideomycete-plant interactions illuminated by genome sequencing and EST analysis of the wheat pathogen Stagonospora nodorum.</title>
        <authorList>
            <person name="Hane J.K."/>
            <person name="Lowe R.G."/>
            <person name="Solomon P.S."/>
            <person name="Tan K.C."/>
            <person name="Schoch C.L."/>
            <person name="Spatafora J.W."/>
            <person name="Crous P.W."/>
            <person name="Kodira C."/>
            <person name="Birren B.W."/>
            <person name="Galagan J.E."/>
            <person name="Torriani S.F."/>
            <person name="McDonald B.A."/>
            <person name="Oliver R.P."/>
        </authorList>
    </citation>
    <scope>NUCLEOTIDE SEQUENCE [LARGE SCALE GENOMIC DNA]</scope>
    <source>
        <strain evidence="3">SN15 / ATCC MYA-4574 / FGSC 10173</strain>
    </source>
</reference>
<dbReference type="EMBL" id="CH445332">
    <property type="protein sequence ID" value="EAT86744.1"/>
    <property type="molecule type" value="Genomic_DNA"/>
</dbReference>
<name>Q0URD4_PHANO</name>
<dbReference type="KEGG" id="pno:SNOG_05680"/>
<accession>Q0URD4</accession>
<proteinExistence type="predicted"/>
<evidence type="ECO:0000256" key="1">
    <source>
        <dbReference type="SAM" id="MobiDB-lite"/>
    </source>
</evidence>
<organism evidence="2 3">
    <name type="scientific">Phaeosphaeria nodorum (strain SN15 / ATCC MYA-4574 / FGSC 10173)</name>
    <name type="common">Glume blotch fungus</name>
    <name type="synonym">Parastagonospora nodorum</name>
    <dbReference type="NCBI Taxonomy" id="321614"/>
    <lineage>
        <taxon>Eukaryota</taxon>
        <taxon>Fungi</taxon>
        <taxon>Dikarya</taxon>
        <taxon>Ascomycota</taxon>
        <taxon>Pezizomycotina</taxon>
        <taxon>Dothideomycetes</taxon>
        <taxon>Pleosporomycetidae</taxon>
        <taxon>Pleosporales</taxon>
        <taxon>Pleosporineae</taxon>
        <taxon>Phaeosphaeriaceae</taxon>
        <taxon>Parastagonospora</taxon>
    </lineage>
</organism>
<feature type="region of interest" description="Disordered" evidence="1">
    <location>
        <begin position="151"/>
        <end position="178"/>
    </location>
</feature>
<dbReference type="Proteomes" id="UP000001055">
    <property type="component" value="Unassembled WGS sequence"/>
</dbReference>
<evidence type="ECO:0000313" key="2">
    <source>
        <dbReference type="EMBL" id="EAT86744.1"/>
    </source>
</evidence>
<gene>
    <name evidence="2" type="ORF">SNOG_05680</name>
</gene>
<dbReference type="GeneID" id="5972954"/>
<feature type="compositionally biased region" description="Basic and acidic residues" evidence="1">
    <location>
        <begin position="156"/>
        <end position="166"/>
    </location>
</feature>
<sequence>MASRWYCARGLCLPKSAQRVFFKPPDAAAGFLPDCCFVSQPAPETRISHHYIITLLDPSYTHDDAVFTTSNPSCEQVAPPRRRVHLPLALPVPQSSNTTAHPCCARHTPNWFPSPWLNACNARLGESPLPPTELNISISLLSQPRATLLHSSTARCRREERSRAEADPPAQAAKVAPTNMAVQRHMSAVLLHDPSANDTGSALALSSPCTRPTRRLCSSGRSWGSTRNFPHPASQSCAFVKILCTT</sequence>
<protein>
    <submittedName>
        <fullName evidence="2">Uncharacterized protein</fullName>
    </submittedName>
</protein>
<dbReference type="InParanoid" id="Q0URD4"/>
<evidence type="ECO:0000313" key="3">
    <source>
        <dbReference type="Proteomes" id="UP000001055"/>
    </source>
</evidence>
<dbReference type="AlphaFoldDB" id="Q0URD4"/>